<reference evidence="2 3" key="1">
    <citation type="submission" date="2023-03" db="EMBL/GenBank/DDBJ databases">
        <title>Genome insight into feeding habits of ladybird beetles.</title>
        <authorList>
            <person name="Li H.-S."/>
            <person name="Huang Y.-H."/>
            <person name="Pang H."/>
        </authorList>
    </citation>
    <scope>NUCLEOTIDE SEQUENCE [LARGE SCALE GENOMIC DNA]</scope>
    <source>
        <strain evidence="2">SYSU_2023b</strain>
        <tissue evidence="2">Whole body</tissue>
    </source>
</reference>
<organism evidence="2 3">
    <name type="scientific">Henosepilachna vigintioctopunctata</name>
    <dbReference type="NCBI Taxonomy" id="420089"/>
    <lineage>
        <taxon>Eukaryota</taxon>
        <taxon>Metazoa</taxon>
        <taxon>Ecdysozoa</taxon>
        <taxon>Arthropoda</taxon>
        <taxon>Hexapoda</taxon>
        <taxon>Insecta</taxon>
        <taxon>Pterygota</taxon>
        <taxon>Neoptera</taxon>
        <taxon>Endopterygota</taxon>
        <taxon>Coleoptera</taxon>
        <taxon>Polyphaga</taxon>
        <taxon>Cucujiformia</taxon>
        <taxon>Coccinelloidea</taxon>
        <taxon>Coccinellidae</taxon>
        <taxon>Epilachninae</taxon>
        <taxon>Epilachnini</taxon>
        <taxon>Henosepilachna</taxon>
    </lineage>
</organism>
<dbReference type="Proteomes" id="UP001431783">
    <property type="component" value="Unassembled WGS sequence"/>
</dbReference>
<protein>
    <submittedName>
        <fullName evidence="2">Uncharacterized protein</fullName>
    </submittedName>
</protein>
<dbReference type="EMBL" id="JARQZJ010000125">
    <property type="protein sequence ID" value="KAK9890294.1"/>
    <property type="molecule type" value="Genomic_DNA"/>
</dbReference>
<name>A0AAW1VE62_9CUCU</name>
<evidence type="ECO:0000313" key="2">
    <source>
        <dbReference type="EMBL" id="KAK9890294.1"/>
    </source>
</evidence>
<evidence type="ECO:0000313" key="3">
    <source>
        <dbReference type="Proteomes" id="UP001431783"/>
    </source>
</evidence>
<dbReference type="AlphaFoldDB" id="A0AAW1VE62"/>
<sequence length="143" mass="15496">MVRSSEGSPNAMDCFFPVCKVTVQSSSRLRKTKTFVARYSVQTANAAAKSTSKTSKPTAAAKSISKAATKTALKLTKTSSKPASAKTAAKSAAKPPVKDDLKKAQGKLGEKVQKHLFLNPKRMCHLNINLRLLERKLHLKCPK</sequence>
<feature type="compositionally biased region" description="Low complexity" evidence="1">
    <location>
        <begin position="46"/>
        <end position="95"/>
    </location>
</feature>
<accession>A0AAW1VE62</accession>
<comment type="caution">
    <text evidence="2">The sequence shown here is derived from an EMBL/GenBank/DDBJ whole genome shotgun (WGS) entry which is preliminary data.</text>
</comment>
<feature type="region of interest" description="Disordered" evidence="1">
    <location>
        <begin position="46"/>
        <end position="99"/>
    </location>
</feature>
<keyword evidence="3" id="KW-1185">Reference proteome</keyword>
<proteinExistence type="predicted"/>
<evidence type="ECO:0000256" key="1">
    <source>
        <dbReference type="SAM" id="MobiDB-lite"/>
    </source>
</evidence>
<gene>
    <name evidence="2" type="ORF">WA026_010397</name>
</gene>